<proteinExistence type="predicted"/>
<organism evidence="1 2">
    <name type="scientific">Rubus argutus</name>
    <name type="common">Southern blackberry</name>
    <dbReference type="NCBI Taxonomy" id="59490"/>
    <lineage>
        <taxon>Eukaryota</taxon>
        <taxon>Viridiplantae</taxon>
        <taxon>Streptophyta</taxon>
        <taxon>Embryophyta</taxon>
        <taxon>Tracheophyta</taxon>
        <taxon>Spermatophyta</taxon>
        <taxon>Magnoliopsida</taxon>
        <taxon>eudicotyledons</taxon>
        <taxon>Gunneridae</taxon>
        <taxon>Pentapetalae</taxon>
        <taxon>rosids</taxon>
        <taxon>fabids</taxon>
        <taxon>Rosales</taxon>
        <taxon>Rosaceae</taxon>
        <taxon>Rosoideae</taxon>
        <taxon>Rosoideae incertae sedis</taxon>
        <taxon>Rubus</taxon>
    </lineage>
</organism>
<keyword evidence="2" id="KW-1185">Reference proteome</keyword>
<comment type="caution">
    <text evidence="1">The sequence shown here is derived from an EMBL/GenBank/DDBJ whole genome shotgun (WGS) entry which is preliminary data.</text>
</comment>
<dbReference type="EMBL" id="JBEDUW010000284">
    <property type="protein sequence ID" value="KAK9901807.1"/>
    <property type="molecule type" value="Genomic_DNA"/>
</dbReference>
<reference evidence="1 2" key="1">
    <citation type="journal article" date="2023" name="G3 (Bethesda)">
        <title>A chromosome-length genome assembly and annotation of blackberry (Rubus argutus, cv. 'Hillquist').</title>
        <authorList>
            <person name="Bruna T."/>
            <person name="Aryal R."/>
            <person name="Dudchenko O."/>
            <person name="Sargent D.J."/>
            <person name="Mead D."/>
            <person name="Buti M."/>
            <person name="Cavallini A."/>
            <person name="Hytonen T."/>
            <person name="Andres J."/>
            <person name="Pham M."/>
            <person name="Weisz D."/>
            <person name="Mascagni F."/>
            <person name="Usai G."/>
            <person name="Natali L."/>
            <person name="Bassil N."/>
            <person name="Fernandez G.E."/>
            <person name="Lomsadze A."/>
            <person name="Armour M."/>
            <person name="Olukolu B."/>
            <person name="Poorten T."/>
            <person name="Britton C."/>
            <person name="Davik J."/>
            <person name="Ashrafi H."/>
            <person name="Aiden E.L."/>
            <person name="Borodovsky M."/>
            <person name="Worthington M."/>
        </authorList>
    </citation>
    <scope>NUCLEOTIDE SEQUENCE [LARGE SCALE GENOMIC DNA]</scope>
    <source>
        <strain evidence="1">PI 553951</strain>
    </source>
</reference>
<dbReference type="Proteomes" id="UP001457282">
    <property type="component" value="Unassembled WGS sequence"/>
</dbReference>
<evidence type="ECO:0000313" key="1">
    <source>
        <dbReference type="EMBL" id="KAK9901807.1"/>
    </source>
</evidence>
<name>A0AAW1VIJ2_RUBAR</name>
<dbReference type="SUPFAM" id="SSF52058">
    <property type="entry name" value="L domain-like"/>
    <property type="match status" value="1"/>
</dbReference>
<accession>A0AAW1VIJ2</accession>
<dbReference type="InterPro" id="IPR032675">
    <property type="entry name" value="LRR_dom_sf"/>
</dbReference>
<gene>
    <name evidence="1" type="ORF">M0R45_001941</name>
</gene>
<dbReference type="AlphaFoldDB" id="A0AAW1VIJ2"/>
<dbReference type="Gene3D" id="3.80.10.10">
    <property type="entry name" value="Ribonuclease Inhibitor"/>
    <property type="match status" value="1"/>
</dbReference>
<protein>
    <submittedName>
        <fullName evidence="1">Uncharacterized protein</fullName>
    </submittedName>
</protein>
<evidence type="ECO:0000313" key="2">
    <source>
        <dbReference type="Proteomes" id="UP001457282"/>
    </source>
</evidence>
<sequence>MKAPLSSWRSSSIEGRWNAVVFIDFRDCNLLELSDAIAHFSSLKILELSGTNLKSLPSTMNRLDFLERLELEGCKRLKSIPELSSSISYINANNCTTLETISTPKRPYDMGRYFTFCNCWKLVQNDLFRDIVETHFPPQETTVSTVSVSMGYLKFAPSKEITCVWDMYHGLNLASMERKSMNAVTLRPNLRYNVWALCSSKGAEFNSSLPTTTKWPIKILGNQWYNLRGSLEGCSIEPSDSDIRSAISDFKRCRKLIEIFGGSNRNFREYDYE</sequence>